<accession>A0ABR3A782</accession>
<name>A0ABR3A782_9AGAR</name>
<organism evidence="1 2">
    <name type="scientific">Marasmius tenuissimus</name>
    <dbReference type="NCBI Taxonomy" id="585030"/>
    <lineage>
        <taxon>Eukaryota</taxon>
        <taxon>Fungi</taxon>
        <taxon>Dikarya</taxon>
        <taxon>Basidiomycota</taxon>
        <taxon>Agaricomycotina</taxon>
        <taxon>Agaricomycetes</taxon>
        <taxon>Agaricomycetidae</taxon>
        <taxon>Agaricales</taxon>
        <taxon>Marasmiineae</taxon>
        <taxon>Marasmiaceae</taxon>
        <taxon>Marasmius</taxon>
    </lineage>
</organism>
<proteinExistence type="predicted"/>
<reference evidence="1 2" key="1">
    <citation type="submission" date="2024-05" db="EMBL/GenBank/DDBJ databases">
        <title>A draft genome resource for the thread blight pathogen Marasmius tenuissimus strain MS-2.</title>
        <authorList>
            <person name="Yulfo-Soto G.E."/>
            <person name="Baruah I.K."/>
            <person name="Amoako-Attah I."/>
            <person name="Bukari Y."/>
            <person name="Meinhardt L.W."/>
            <person name="Bailey B.A."/>
            <person name="Cohen S.P."/>
        </authorList>
    </citation>
    <scope>NUCLEOTIDE SEQUENCE [LARGE SCALE GENOMIC DNA]</scope>
    <source>
        <strain evidence="1 2">MS-2</strain>
    </source>
</reference>
<evidence type="ECO:0000313" key="2">
    <source>
        <dbReference type="Proteomes" id="UP001437256"/>
    </source>
</evidence>
<evidence type="ECO:0008006" key="3">
    <source>
        <dbReference type="Google" id="ProtNLM"/>
    </source>
</evidence>
<gene>
    <name evidence="1" type="ORF">AAF712_003384</name>
</gene>
<comment type="caution">
    <text evidence="1">The sequence shown here is derived from an EMBL/GenBank/DDBJ whole genome shotgun (WGS) entry which is preliminary data.</text>
</comment>
<evidence type="ECO:0000313" key="1">
    <source>
        <dbReference type="EMBL" id="KAL0069365.1"/>
    </source>
</evidence>
<dbReference type="Proteomes" id="UP001437256">
    <property type="component" value="Unassembled WGS sequence"/>
</dbReference>
<sequence>MLSAHRVLLPRIRVQTISSELFDYLESISGLEELLLVYFEPEDPVPFEELSKRLFLHVIRRHQHTLQVLCIQPSMESLEWAICYHNMHILNFKCKGLTHPVSTIGLGFEYEDENDSHEEIDVRREDVMVSLVSSRWKWSINWIVQKWLIINLTSNHPKLKCLRLAELTDYDAYDLDIERLLTSIEISPEESATPHFEVEPMMEYPLRAHVRSDYLDWDRKTETEYSYITFSKVLPHPCTLSSDYDDYCLDVDVLLTSIVMPTGETMIPHFEVHIKDSIYRTQIEMEFLPPRDWPRRDEPEVSEAYIAIRKVA</sequence>
<protein>
    <recommendedName>
        <fullName evidence="3">F-box domain-containing protein</fullName>
    </recommendedName>
</protein>
<dbReference type="EMBL" id="JBBXMP010000012">
    <property type="protein sequence ID" value="KAL0069365.1"/>
    <property type="molecule type" value="Genomic_DNA"/>
</dbReference>
<keyword evidence="2" id="KW-1185">Reference proteome</keyword>